<dbReference type="InterPro" id="IPR047119">
    <property type="entry name" value="FOXN2/3-like"/>
</dbReference>
<dbReference type="GO" id="GO:0005634">
    <property type="term" value="C:nucleus"/>
    <property type="evidence" value="ECO:0007669"/>
    <property type="project" value="UniProtKB-SubCell"/>
</dbReference>
<dbReference type="InterPro" id="IPR036388">
    <property type="entry name" value="WH-like_DNA-bd_sf"/>
</dbReference>
<evidence type="ECO:0000256" key="2">
    <source>
        <dbReference type="ARBA" id="ARBA00023015"/>
    </source>
</evidence>
<feature type="compositionally biased region" description="Polar residues" evidence="7">
    <location>
        <begin position="380"/>
        <end position="392"/>
    </location>
</feature>
<dbReference type="EMBL" id="BTSY01000005">
    <property type="protein sequence ID" value="GMT29206.1"/>
    <property type="molecule type" value="Genomic_DNA"/>
</dbReference>
<dbReference type="Gene3D" id="1.10.10.10">
    <property type="entry name" value="Winged helix-like DNA-binding domain superfamily/Winged helix DNA-binding domain"/>
    <property type="match status" value="1"/>
</dbReference>
<keyword evidence="4" id="KW-0804">Transcription</keyword>
<gene>
    <name evidence="9" type="ORF">PFISCL1PPCAC_20503</name>
</gene>
<evidence type="ECO:0000256" key="4">
    <source>
        <dbReference type="ARBA" id="ARBA00023163"/>
    </source>
</evidence>
<accession>A0AAV5WAC8</accession>
<evidence type="ECO:0000313" key="9">
    <source>
        <dbReference type="EMBL" id="GMT29206.1"/>
    </source>
</evidence>
<evidence type="ECO:0000256" key="3">
    <source>
        <dbReference type="ARBA" id="ARBA00023125"/>
    </source>
</evidence>
<dbReference type="Proteomes" id="UP001432322">
    <property type="component" value="Unassembled WGS sequence"/>
</dbReference>
<keyword evidence="5 6" id="KW-0539">Nucleus</keyword>
<dbReference type="SMART" id="SM00339">
    <property type="entry name" value="FH"/>
    <property type="match status" value="1"/>
</dbReference>
<feature type="compositionally biased region" description="Polar residues" evidence="7">
    <location>
        <begin position="43"/>
        <end position="52"/>
    </location>
</feature>
<evidence type="ECO:0000256" key="7">
    <source>
        <dbReference type="SAM" id="MobiDB-lite"/>
    </source>
</evidence>
<dbReference type="PRINTS" id="PR00053">
    <property type="entry name" value="FORKHEAD"/>
</dbReference>
<feature type="region of interest" description="Disordered" evidence="7">
    <location>
        <begin position="187"/>
        <end position="219"/>
    </location>
</feature>
<dbReference type="SUPFAM" id="SSF46785">
    <property type="entry name" value="Winged helix' DNA-binding domain"/>
    <property type="match status" value="1"/>
</dbReference>
<dbReference type="GO" id="GO:0000987">
    <property type="term" value="F:cis-regulatory region sequence-specific DNA binding"/>
    <property type="evidence" value="ECO:0007669"/>
    <property type="project" value="TreeGrafter"/>
</dbReference>
<evidence type="ECO:0000256" key="6">
    <source>
        <dbReference type="PROSITE-ProRule" id="PRU00089"/>
    </source>
</evidence>
<dbReference type="Pfam" id="PF00250">
    <property type="entry name" value="Forkhead"/>
    <property type="match status" value="1"/>
</dbReference>
<sequence>MGNDSIDYRLIDDSPQEEMNLRSVKNIDENELKREEDERHQSKQSISNGNSLKSQFTVPRPFLWSYSAIAGYTLIHNPFTAQSMDPTQIERFVWENFPYIKWVKRVEHSRILASIDPKLNKIGEVIPANGKNGGISETGERDEWEIEIMKSMEKEAELNKKSVEAIYKCYEDVGQNALKKKDCEPLNMDANELNGKDDLNKQSKQNIDAHPPSSQYSEKSSNYKYPVIIGMCLEYSPTGKLTVPQLYDFIEELFPSFKTRPKKEWMRSMRHSISRNNKFMAADNTKKRATLWMINPEKRDKLEKRIEQAMNLEKDRTGLSIHEIKNKYEVIGRKLEASMKLEFETRHSTDRYSPDDSSGQSLNGDVINIPSKDDQDDVTQHSPNEYSRNGSF</sequence>
<reference evidence="9" key="1">
    <citation type="submission" date="2023-10" db="EMBL/GenBank/DDBJ databases">
        <title>Genome assembly of Pristionchus species.</title>
        <authorList>
            <person name="Yoshida K."/>
            <person name="Sommer R.J."/>
        </authorList>
    </citation>
    <scope>NUCLEOTIDE SEQUENCE</scope>
    <source>
        <strain evidence="9">RS5133</strain>
    </source>
</reference>
<protein>
    <recommendedName>
        <fullName evidence="8">Fork-head domain-containing protein</fullName>
    </recommendedName>
</protein>
<feature type="compositionally biased region" description="Polar residues" evidence="7">
    <location>
        <begin position="202"/>
        <end position="219"/>
    </location>
</feature>
<dbReference type="GO" id="GO:0003700">
    <property type="term" value="F:DNA-binding transcription factor activity"/>
    <property type="evidence" value="ECO:0007669"/>
    <property type="project" value="InterPro"/>
</dbReference>
<feature type="DNA-binding region" description="Fork-head" evidence="6">
    <location>
        <begin position="220"/>
        <end position="316"/>
    </location>
</feature>
<comment type="caution">
    <text evidence="9">The sequence shown here is derived from an EMBL/GenBank/DDBJ whole genome shotgun (WGS) entry which is preliminary data.</text>
</comment>
<evidence type="ECO:0000256" key="5">
    <source>
        <dbReference type="ARBA" id="ARBA00023242"/>
    </source>
</evidence>
<keyword evidence="2" id="KW-0805">Transcription regulation</keyword>
<organism evidence="9 10">
    <name type="scientific">Pristionchus fissidentatus</name>
    <dbReference type="NCBI Taxonomy" id="1538716"/>
    <lineage>
        <taxon>Eukaryota</taxon>
        <taxon>Metazoa</taxon>
        <taxon>Ecdysozoa</taxon>
        <taxon>Nematoda</taxon>
        <taxon>Chromadorea</taxon>
        <taxon>Rhabditida</taxon>
        <taxon>Rhabditina</taxon>
        <taxon>Diplogasteromorpha</taxon>
        <taxon>Diplogasteroidea</taxon>
        <taxon>Neodiplogasteridae</taxon>
        <taxon>Pristionchus</taxon>
    </lineage>
</organism>
<comment type="subcellular location">
    <subcellularLocation>
        <location evidence="1 6">Nucleus</location>
    </subcellularLocation>
</comment>
<feature type="compositionally biased region" description="Basic and acidic residues" evidence="7">
    <location>
        <begin position="25"/>
        <end position="41"/>
    </location>
</feature>
<feature type="region of interest" description="Disordered" evidence="7">
    <location>
        <begin position="19"/>
        <end position="52"/>
    </location>
</feature>
<name>A0AAV5WAC8_9BILA</name>
<dbReference type="AlphaFoldDB" id="A0AAV5WAC8"/>
<keyword evidence="3 6" id="KW-0238">DNA-binding</keyword>
<dbReference type="PANTHER" id="PTHR13962:SF17">
    <property type="entry name" value="FORKHEAD BOX PROTEIN N4"/>
    <property type="match status" value="1"/>
</dbReference>
<feature type="region of interest" description="Disordered" evidence="7">
    <location>
        <begin position="346"/>
        <end position="392"/>
    </location>
</feature>
<proteinExistence type="predicted"/>
<dbReference type="PROSITE" id="PS50039">
    <property type="entry name" value="FORK_HEAD_3"/>
    <property type="match status" value="1"/>
</dbReference>
<keyword evidence="10" id="KW-1185">Reference proteome</keyword>
<dbReference type="InterPro" id="IPR036390">
    <property type="entry name" value="WH_DNA-bd_sf"/>
</dbReference>
<dbReference type="PANTHER" id="PTHR13962">
    <property type="entry name" value="FORKHEAD BOX PROTEIN N3-LIKE PROTEIN-RELATED"/>
    <property type="match status" value="1"/>
</dbReference>
<feature type="domain" description="Fork-head" evidence="8">
    <location>
        <begin position="220"/>
        <end position="316"/>
    </location>
</feature>
<dbReference type="InterPro" id="IPR001766">
    <property type="entry name" value="Fork_head_dom"/>
</dbReference>
<evidence type="ECO:0000313" key="10">
    <source>
        <dbReference type="Proteomes" id="UP001432322"/>
    </source>
</evidence>
<evidence type="ECO:0000259" key="8">
    <source>
        <dbReference type="PROSITE" id="PS50039"/>
    </source>
</evidence>
<evidence type="ECO:0000256" key="1">
    <source>
        <dbReference type="ARBA" id="ARBA00004123"/>
    </source>
</evidence>